<dbReference type="InterPro" id="IPR000160">
    <property type="entry name" value="GGDEF_dom"/>
</dbReference>
<evidence type="ECO:0000313" key="5">
    <source>
        <dbReference type="Proteomes" id="UP000731907"/>
    </source>
</evidence>
<sequence>MTWNASRELKFVSVALAITMASLLIVFLLKVRLLTQEATTLTRPDKDQAVWTATQIQYELVAFESHLKDVTDRLDADTALRFDMLYSRVAQAQETNVISLLPPDAGDVSRQMIGIRDEMAAVIDGDPVIDPQDRATLFRLLDEARTIWAPSLNHILHAARQERIALRLRAGDVIASARNYFLVSLALLIAAALFLSVSILWRSRARRFRRMVEHDALTGCLSRYGLDAVFASEVFRATETKTAAVVDLNGLKQINDTYGHAVGDLAIQAAARTLKDAVRDSDYVARIGGDEFWLVLMTDSATAQSVMERAAQAFSQVRLQTDTVTIPLSVSFGVFPIDPRSDIAAAFDAADKGMYRQKSAFYRAARN</sequence>
<dbReference type="PANTHER" id="PTHR45138">
    <property type="entry name" value="REGULATORY COMPONENTS OF SENSORY TRANSDUCTION SYSTEM"/>
    <property type="match status" value="1"/>
</dbReference>
<keyword evidence="2" id="KW-1133">Transmembrane helix</keyword>
<evidence type="ECO:0000259" key="3">
    <source>
        <dbReference type="PROSITE" id="PS50887"/>
    </source>
</evidence>
<dbReference type="RefSeq" id="WP_217765623.1">
    <property type="nucleotide sequence ID" value="NZ_JAAATX020000008.1"/>
</dbReference>
<dbReference type="Proteomes" id="UP000731907">
    <property type="component" value="Unassembled WGS sequence"/>
</dbReference>
<dbReference type="NCBIfam" id="TIGR00254">
    <property type="entry name" value="GGDEF"/>
    <property type="match status" value="1"/>
</dbReference>
<protein>
    <recommendedName>
        <fullName evidence="1">diguanylate cyclase</fullName>
        <ecNumber evidence="1">2.7.7.65</ecNumber>
    </recommendedName>
</protein>
<dbReference type="SMART" id="SM00267">
    <property type="entry name" value="GGDEF"/>
    <property type="match status" value="1"/>
</dbReference>
<gene>
    <name evidence="4" type="ORF">GU927_012485</name>
</gene>
<dbReference type="PANTHER" id="PTHR45138:SF9">
    <property type="entry name" value="DIGUANYLATE CYCLASE DGCM-RELATED"/>
    <property type="match status" value="1"/>
</dbReference>
<proteinExistence type="predicted"/>
<evidence type="ECO:0000313" key="4">
    <source>
        <dbReference type="EMBL" id="MBU9698662.1"/>
    </source>
</evidence>
<keyword evidence="2" id="KW-0472">Membrane</keyword>
<keyword evidence="2" id="KW-0812">Transmembrane</keyword>
<dbReference type="CDD" id="cd01949">
    <property type="entry name" value="GGDEF"/>
    <property type="match status" value="1"/>
</dbReference>
<organism evidence="4 5">
    <name type="scientific">Paragemmobacter amnigenus</name>
    <dbReference type="NCBI Taxonomy" id="2852097"/>
    <lineage>
        <taxon>Bacteria</taxon>
        <taxon>Pseudomonadati</taxon>
        <taxon>Pseudomonadota</taxon>
        <taxon>Alphaproteobacteria</taxon>
        <taxon>Rhodobacterales</taxon>
        <taxon>Paracoccaceae</taxon>
        <taxon>Paragemmobacter</taxon>
    </lineage>
</organism>
<dbReference type="EC" id="2.7.7.65" evidence="1"/>
<accession>A0ABS6J586</accession>
<keyword evidence="5" id="KW-1185">Reference proteome</keyword>
<name>A0ABS6J586_9RHOB</name>
<dbReference type="PROSITE" id="PS50887">
    <property type="entry name" value="GGDEF"/>
    <property type="match status" value="1"/>
</dbReference>
<reference evidence="4 5" key="1">
    <citation type="submission" date="2021-06" db="EMBL/GenBank/DDBJ databases">
        <title>Rhodobacteraceae bacterium strain HSP-20.</title>
        <authorList>
            <person name="Chen W.-M."/>
        </authorList>
    </citation>
    <scope>NUCLEOTIDE SEQUENCE [LARGE SCALE GENOMIC DNA]</scope>
    <source>
        <strain evidence="4 5">HSP-20</strain>
    </source>
</reference>
<comment type="caution">
    <text evidence="4">The sequence shown here is derived from an EMBL/GenBank/DDBJ whole genome shotgun (WGS) entry which is preliminary data.</text>
</comment>
<feature type="transmembrane region" description="Helical" evidence="2">
    <location>
        <begin position="12"/>
        <end position="29"/>
    </location>
</feature>
<dbReference type="Pfam" id="PF00990">
    <property type="entry name" value="GGDEF"/>
    <property type="match status" value="1"/>
</dbReference>
<dbReference type="InterPro" id="IPR050469">
    <property type="entry name" value="Diguanylate_Cyclase"/>
</dbReference>
<feature type="transmembrane region" description="Helical" evidence="2">
    <location>
        <begin position="180"/>
        <end position="201"/>
    </location>
</feature>
<dbReference type="EMBL" id="JAAATX020000008">
    <property type="protein sequence ID" value="MBU9698662.1"/>
    <property type="molecule type" value="Genomic_DNA"/>
</dbReference>
<feature type="domain" description="GGDEF" evidence="3">
    <location>
        <begin position="239"/>
        <end position="367"/>
    </location>
</feature>
<evidence type="ECO:0000256" key="1">
    <source>
        <dbReference type="ARBA" id="ARBA00012528"/>
    </source>
</evidence>
<evidence type="ECO:0000256" key="2">
    <source>
        <dbReference type="SAM" id="Phobius"/>
    </source>
</evidence>